<dbReference type="InterPro" id="IPR028973">
    <property type="entry name" value="PhnB-like"/>
</dbReference>
<evidence type="ECO:0000313" key="3">
    <source>
        <dbReference type="Proteomes" id="UP000318661"/>
    </source>
</evidence>
<protein>
    <submittedName>
        <fullName evidence="2">VOC family protein</fullName>
    </submittedName>
</protein>
<gene>
    <name evidence="2" type="ORF">E6G99_03350</name>
</gene>
<dbReference type="InterPro" id="IPR029068">
    <property type="entry name" value="Glyas_Bleomycin-R_OHBP_Dase"/>
</dbReference>
<proteinExistence type="predicted"/>
<accession>A0A537LLX9</accession>
<sequence length="174" mass="19398">MQKTAASSTQRPTVKEIAVITPCLWFDGQAEDAAKFYVSLFPDSHIDKVVKAPADFPSGKKGDVLVVDFTLMGRKFSGLNGGPYFKFNEAVSFTIPCENQAEVDRYWKALSAVPESEQCGWVKDRYGLSWQIVPTMLYRLLADPDRAKAGRVMEAMLKMKKLDIAALERAAQRA</sequence>
<reference evidence="2 3" key="1">
    <citation type="journal article" date="2019" name="Nat. Microbiol.">
        <title>Mediterranean grassland soil C-N compound turnover is dependent on rainfall and depth, and is mediated by genomically divergent microorganisms.</title>
        <authorList>
            <person name="Diamond S."/>
            <person name="Andeer P.F."/>
            <person name="Li Z."/>
            <person name="Crits-Christoph A."/>
            <person name="Burstein D."/>
            <person name="Anantharaman K."/>
            <person name="Lane K.R."/>
            <person name="Thomas B.C."/>
            <person name="Pan C."/>
            <person name="Northen T.R."/>
            <person name="Banfield J.F."/>
        </authorList>
    </citation>
    <scope>NUCLEOTIDE SEQUENCE [LARGE SCALE GENOMIC DNA]</scope>
    <source>
        <strain evidence="2">NP_2</strain>
    </source>
</reference>
<feature type="domain" description="PhnB-like" evidence="1">
    <location>
        <begin position="20"/>
        <end position="133"/>
    </location>
</feature>
<dbReference type="Gene3D" id="3.10.180.10">
    <property type="entry name" value="2,3-Dihydroxybiphenyl 1,2-Dioxygenase, domain 1"/>
    <property type="match status" value="1"/>
</dbReference>
<dbReference type="CDD" id="cd06588">
    <property type="entry name" value="PhnB_like"/>
    <property type="match status" value="1"/>
</dbReference>
<dbReference type="Proteomes" id="UP000318661">
    <property type="component" value="Unassembled WGS sequence"/>
</dbReference>
<evidence type="ECO:0000259" key="1">
    <source>
        <dbReference type="Pfam" id="PF06983"/>
    </source>
</evidence>
<dbReference type="PANTHER" id="PTHR33990:SF2">
    <property type="entry name" value="PHNB-LIKE DOMAIN-CONTAINING PROTEIN"/>
    <property type="match status" value="1"/>
</dbReference>
<dbReference type="PANTHER" id="PTHR33990">
    <property type="entry name" value="PROTEIN YJDN-RELATED"/>
    <property type="match status" value="1"/>
</dbReference>
<dbReference type="PIRSF" id="PIRSF021700">
    <property type="entry name" value="3_dmu_93_MTrfase"/>
    <property type="match status" value="1"/>
</dbReference>
<dbReference type="AlphaFoldDB" id="A0A537LLX9"/>
<dbReference type="EMBL" id="VBAJ01000071">
    <property type="protein sequence ID" value="TMJ09024.1"/>
    <property type="molecule type" value="Genomic_DNA"/>
</dbReference>
<name>A0A537LLX9_9BACT</name>
<organism evidence="2 3">
    <name type="scientific">Candidatus Segetimicrobium genomatis</name>
    <dbReference type="NCBI Taxonomy" id="2569760"/>
    <lineage>
        <taxon>Bacteria</taxon>
        <taxon>Bacillati</taxon>
        <taxon>Candidatus Sysuimicrobiota</taxon>
        <taxon>Candidatus Sysuimicrobiia</taxon>
        <taxon>Candidatus Sysuimicrobiales</taxon>
        <taxon>Candidatus Segetimicrobiaceae</taxon>
        <taxon>Candidatus Segetimicrobium</taxon>
    </lineage>
</organism>
<evidence type="ECO:0000313" key="2">
    <source>
        <dbReference type="EMBL" id="TMJ09024.1"/>
    </source>
</evidence>
<dbReference type="InterPro" id="IPR009725">
    <property type="entry name" value="3_dmu_93_MTrfase"/>
</dbReference>
<comment type="caution">
    <text evidence="2">The sequence shown here is derived from an EMBL/GenBank/DDBJ whole genome shotgun (WGS) entry which is preliminary data.</text>
</comment>
<dbReference type="Pfam" id="PF06983">
    <property type="entry name" value="3-dmu-9_3-mt"/>
    <property type="match status" value="1"/>
</dbReference>
<dbReference type="SUPFAM" id="SSF54593">
    <property type="entry name" value="Glyoxalase/Bleomycin resistance protein/Dihydroxybiphenyl dioxygenase"/>
    <property type="match status" value="1"/>
</dbReference>